<dbReference type="Proteomes" id="UP001054252">
    <property type="component" value="Unassembled WGS sequence"/>
</dbReference>
<evidence type="ECO:0000313" key="2">
    <source>
        <dbReference type="Proteomes" id="UP001054252"/>
    </source>
</evidence>
<dbReference type="AlphaFoldDB" id="A0AAV5HK41"/>
<evidence type="ECO:0000313" key="1">
    <source>
        <dbReference type="EMBL" id="GKU86039.1"/>
    </source>
</evidence>
<organism evidence="1 2">
    <name type="scientific">Rubroshorea leprosula</name>
    <dbReference type="NCBI Taxonomy" id="152421"/>
    <lineage>
        <taxon>Eukaryota</taxon>
        <taxon>Viridiplantae</taxon>
        <taxon>Streptophyta</taxon>
        <taxon>Embryophyta</taxon>
        <taxon>Tracheophyta</taxon>
        <taxon>Spermatophyta</taxon>
        <taxon>Magnoliopsida</taxon>
        <taxon>eudicotyledons</taxon>
        <taxon>Gunneridae</taxon>
        <taxon>Pentapetalae</taxon>
        <taxon>rosids</taxon>
        <taxon>malvids</taxon>
        <taxon>Malvales</taxon>
        <taxon>Dipterocarpaceae</taxon>
        <taxon>Rubroshorea</taxon>
    </lineage>
</organism>
<sequence>MLDFEKTQISLFSFRLLSPDLGLRKPRSGFSHPLPLFHHVPQQVQQLSCQRATLC</sequence>
<comment type="caution">
    <text evidence="1">The sequence shown here is derived from an EMBL/GenBank/DDBJ whole genome shotgun (WGS) entry which is preliminary data.</text>
</comment>
<name>A0AAV5HK41_9ROSI</name>
<proteinExistence type="predicted"/>
<protein>
    <submittedName>
        <fullName evidence="1">Uncharacterized protein</fullName>
    </submittedName>
</protein>
<gene>
    <name evidence="1" type="ORF">SLEP1_g622</name>
</gene>
<keyword evidence="2" id="KW-1185">Reference proteome</keyword>
<reference evidence="1 2" key="1">
    <citation type="journal article" date="2021" name="Commun. Biol.">
        <title>The genome of Shorea leprosula (Dipterocarpaceae) highlights the ecological relevance of drought in aseasonal tropical rainforests.</title>
        <authorList>
            <person name="Ng K.K.S."/>
            <person name="Kobayashi M.J."/>
            <person name="Fawcett J.A."/>
            <person name="Hatakeyama M."/>
            <person name="Paape T."/>
            <person name="Ng C.H."/>
            <person name="Ang C.C."/>
            <person name="Tnah L.H."/>
            <person name="Lee C.T."/>
            <person name="Nishiyama T."/>
            <person name="Sese J."/>
            <person name="O'Brien M.J."/>
            <person name="Copetti D."/>
            <person name="Mohd Noor M.I."/>
            <person name="Ong R.C."/>
            <person name="Putra M."/>
            <person name="Sireger I.Z."/>
            <person name="Indrioko S."/>
            <person name="Kosugi Y."/>
            <person name="Izuno A."/>
            <person name="Isagi Y."/>
            <person name="Lee S.L."/>
            <person name="Shimizu K.K."/>
        </authorList>
    </citation>
    <scope>NUCLEOTIDE SEQUENCE [LARGE SCALE GENOMIC DNA]</scope>
    <source>
        <strain evidence="1">214</strain>
    </source>
</reference>
<accession>A0AAV5HK41</accession>
<dbReference type="EMBL" id="BPVZ01000001">
    <property type="protein sequence ID" value="GKU86039.1"/>
    <property type="molecule type" value="Genomic_DNA"/>
</dbReference>